<dbReference type="Proteomes" id="UP000789525">
    <property type="component" value="Unassembled WGS sequence"/>
</dbReference>
<protein>
    <submittedName>
        <fullName evidence="1">6844_t:CDS:1</fullName>
    </submittedName>
</protein>
<keyword evidence="2" id="KW-1185">Reference proteome</keyword>
<gene>
    <name evidence="1" type="ORF">ACOLOM_LOCUS14208</name>
</gene>
<accession>A0ACA9R684</accession>
<evidence type="ECO:0000313" key="2">
    <source>
        <dbReference type="Proteomes" id="UP000789525"/>
    </source>
</evidence>
<name>A0ACA9R684_9GLOM</name>
<evidence type="ECO:0000313" key="1">
    <source>
        <dbReference type="EMBL" id="CAG8778379.1"/>
    </source>
</evidence>
<comment type="caution">
    <text evidence="1">The sequence shown here is derived from an EMBL/GenBank/DDBJ whole genome shotgun (WGS) entry which is preliminary data.</text>
</comment>
<feature type="non-terminal residue" evidence="1">
    <location>
        <position position="114"/>
    </location>
</feature>
<proteinExistence type="predicted"/>
<organism evidence="1 2">
    <name type="scientific">Acaulospora colombiana</name>
    <dbReference type="NCBI Taxonomy" id="27376"/>
    <lineage>
        <taxon>Eukaryota</taxon>
        <taxon>Fungi</taxon>
        <taxon>Fungi incertae sedis</taxon>
        <taxon>Mucoromycota</taxon>
        <taxon>Glomeromycotina</taxon>
        <taxon>Glomeromycetes</taxon>
        <taxon>Diversisporales</taxon>
        <taxon>Acaulosporaceae</taxon>
        <taxon>Acaulospora</taxon>
    </lineage>
</organism>
<dbReference type="EMBL" id="CAJVPT010069696">
    <property type="protein sequence ID" value="CAG8778379.1"/>
    <property type="molecule type" value="Genomic_DNA"/>
</dbReference>
<sequence length="114" mass="12533">VPLDWADPNKGLIPLSVIQLPATQQPRQGYMFFNPGGPGGSGLIFLANNGMQLQQQLGSSWDVLSWDPRGVYDSGPNITLFSTDEEHANFWKRTQGKDRVDAHGNLTTSSDVDF</sequence>
<reference evidence="1" key="1">
    <citation type="submission" date="2021-06" db="EMBL/GenBank/DDBJ databases">
        <authorList>
            <person name="Kallberg Y."/>
            <person name="Tangrot J."/>
            <person name="Rosling A."/>
        </authorList>
    </citation>
    <scope>NUCLEOTIDE SEQUENCE</scope>
    <source>
        <strain evidence="1">CL356</strain>
    </source>
</reference>
<feature type="non-terminal residue" evidence="1">
    <location>
        <position position="1"/>
    </location>
</feature>